<name>A0A1H9R856_9CORY</name>
<sequence length="231" mass="25698">MEDPTRIPRVLDELRATWEGQPNLSLPTLFGILANRGVAWGTTDNELIDALQAEAARHPADLPRNSDGHVSGHYLVTTTNPEMRVTCTPGFVVVRAARQHNRRQPGVWPYSSIRPTGPGRLLVLTDDEGIEHKLGVVTLITALDDAAPCLDGLKREDRGNCQWLVITDDGRRHIIGQVITSWSAQRRHVDTTTQAWEHMLSCEVGKPWTLTNQQGDTVHLGTIMRIVLLET</sequence>
<protein>
    <submittedName>
        <fullName evidence="1">Uncharacterized protein</fullName>
    </submittedName>
</protein>
<accession>A0A1H9R856</accession>
<keyword evidence="2" id="KW-1185">Reference proteome</keyword>
<proteinExistence type="predicted"/>
<dbReference type="AlphaFoldDB" id="A0A1H9R856"/>
<dbReference type="EMBL" id="FOGQ01000002">
    <property type="protein sequence ID" value="SER68858.1"/>
    <property type="molecule type" value="Genomic_DNA"/>
</dbReference>
<reference evidence="2" key="1">
    <citation type="submission" date="2016-10" db="EMBL/GenBank/DDBJ databases">
        <authorList>
            <person name="Varghese N."/>
            <person name="Submissions S."/>
        </authorList>
    </citation>
    <scope>NUCLEOTIDE SEQUENCE [LARGE SCALE GENOMIC DNA]</scope>
    <source>
        <strain evidence="2">DSM 20524</strain>
    </source>
</reference>
<dbReference type="Proteomes" id="UP000198929">
    <property type="component" value="Unassembled WGS sequence"/>
</dbReference>
<organism evidence="1 2">
    <name type="scientific">Corynebacterium cystitidis DSM 20524</name>
    <dbReference type="NCBI Taxonomy" id="1121357"/>
    <lineage>
        <taxon>Bacteria</taxon>
        <taxon>Bacillati</taxon>
        <taxon>Actinomycetota</taxon>
        <taxon>Actinomycetes</taxon>
        <taxon>Mycobacteriales</taxon>
        <taxon>Corynebacteriaceae</taxon>
        <taxon>Corynebacterium</taxon>
    </lineage>
</organism>
<evidence type="ECO:0000313" key="1">
    <source>
        <dbReference type="EMBL" id="SER68858.1"/>
    </source>
</evidence>
<gene>
    <name evidence="1" type="ORF">SAMN05661109_00806</name>
</gene>
<dbReference type="RefSeq" id="WP_092256495.1">
    <property type="nucleotide sequence ID" value="NZ_CP047199.1"/>
</dbReference>
<evidence type="ECO:0000313" key="2">
    <source>
        <dbReference type="Proteomes" id="UP000198929"/>
    </source>
</evidence>